<comment type="caution">
    <text evidence="3">The sequence shown here is derived from an EMBL/GenBank/DDBJ whole genome shotgun (WGS) entry which is preliminary data.</text>
</comment>
<protein>
    <recommendedName>
        <fullName evidence="2">Transposase-associated domain-containing protein</fullName>
    </recommendedName>
</protein>
<keyword evidence="4" id="KW-1185">Reference proteome</keyword>
<accession>A0AA88VGC7</accession>
<feature type="domain" description="Transposase-associated" evidence="2">
    <location>
        <begin position="64"/>
        <end position="120"/>
    </location>
</feature>
<name>A0AA88VGC7_9ASTE</name>
<dbReference type="Pfam" id="PF13963">
    <property type="entry name" value="Transpos_assoc"/>
    <property type="match status" value="1"/>
</dbReference>
<dbReference type="PANTHER" id="PTHR10775:SF185">
    <property type="entry name" value="OS08G0208400 PROTEIN"/>
    <property type="match status" value="1"/>
</dbReference>
<dbReference type="PANTHER" id="PTHR10775">
    <property type="entry name" value="OS08G0208400 PROTEIN"/>
    <property type="match status" value="1"/>
</dbReference>
<evidence type="ECO:0000313" key="3">
    <source>
        <dbReference type="EMBL" id="KAK3008406.1"/>
    </source>
</evidence>
<dbReference type="AlphaFoldDB" id="A0AA88VGC7"/>
<sequence>MLGRNFGALDSKVATMLLVETVLPDRHQTVVVAADHCSGLTVETCDKQSKNSQQLKINMDKSGINMRNRLDPLYEKGADDFVEFAPKDRPNAIEILYPCTKCGNMRFTKKVNVAEHIVVDVVGDRSKEMINDAFGVPLFNQLDKIGSGEGNENSDDLDDDNLLRHKNMYVITYCGRLLNIDDTRKDNLNARNDLKEMGIRKALHPQQRAGNEFYLPPSSFTLDNKNKYDMPKVLKRAKVSDDYASNISRRTIILGSVYTEHKGTKVCPSKTLVEHSAQAECFTSSPSCSDRAQGNQGLPEQNLG</sequence>
<dbReference type="Proteomes" id="UP001188597">
    <property type="component" value="Unassembled WGS sequence"/>
</dbReference>
<reference evidence="3" key="1">
    <citation type="submission" date="2022-12" db="EMBL/GenBank/DDBJ databases">
        <title>Draft genome assemblies for two species of Escallonia (Escalloniales).</title>
        <authorList>
            <person name="Chanderbali A."/>
            <person name="Dervinis C."/>
            <person name="Anghel I."/>
            <person name="Soltis D."/>
            <person name="Soltis P."/>
            <person name="Zapata F."/>
        </authorList>
    </citation>
    <scope>NUCLEOTIDE SEQUENCE</scope>
    <source>
        <strain evidence="3">UCBG64.0493</strain>
        <tissue evidence="3">Leaf</tissue>
    </source>
</reference>
<evidence type="ECO:0000256" key="1">
    <source>
        <dbReference type="SAM" id="MobiDB-lite"/>
    </source>
</evidence>
<evidence type="ECO:0000313" key="4">
    <source>
        <dbReference type="Proteomes" id="UP001188597"/>
    </source>
</evidence>
<dbReference type="EMBL" id="JAVXUP010001755">
    <property type="protein sequence ID" value="KAK3008406.1"/>
    <property type="molecule type" value="Genomic_DNA"/>
</dbReference>
<evidence type="ECO:0000259" key="2">
    <source>
        <dbReference type="Pfam" id="PF13963"/>
    </source>
</evidence>
<gene>
    <name evidence="3" type="ORF">RJ639_015332</name>
</gene>
<proteinExistence type="predicted"/>
<feature type="region of interest" description="Disordered" evidence="1">
    <location>
        <begin position="283"/>
        <end position="304"/>
    </location>
</feature>
<organism evidence="3 4">
    <name type="scientific">Escallonia herrerae</name>
    <dbReference type="NCBI Taxonomy" id="1293975"/>
    <lineage>
        <taxon>Eukaryota</taxon>
        <taxon>Viridiplantae</taxon>
        <taxon>Streptophyta</taxon>
        <taxon>Embryophyta</taxon>
        <taxon>Tracheophyta</taxon>
        <taxon>Spermatophyta</taxon>
        <taxon>Magnoliopsida</taxon>
        <taxon>eudicotyledons</taxon>
        <taxon>Gunneridae</taxon>
        <taxon>Pentapetalae</taxon>
        <taxon>asterids</taxon>
        <taxon>campanulids</taxon>
        <taxon>Escalloniales</taxon>
        <taxon>Escalloniaceae</taxon>
        <taxon>Escallonia</taxon>
    </lineage>
</organism>
<dbReference type="InterPro" id="IPR029480">
    <property type="entry name" value="Transpos_assoc"/>
</dbReference>